<dbReference type="InterPro" id="IPR013545">
    <property type="entry name" value="T2SS_protein-GspG_C"/>
</dbReference>
<evidence type="ECO:0000256" key="3">
    <source>
        <dbReference type="ARBA" id="ARBA00020042"/>
    </source>
</evidence>
<dbReference type="Pfam" id="PF07963">
    <property type="entry name" value="N_methyl"/>
    <property type="match status" value="1"/>
</dbReference>
<dbReference type="InterPro" id="IPR010054">
    <property type="entry name" value="Type2_sec_GspG"/>
</dbReference>
<evidence type="ECO:0000313" key="12">
    <source>
        <dbReference type="EMBL" id="SDK54594.1"/>
    </source>
</evidence>
<keyword evidence="7 10" id="KW-0812">Transmembrane</keyword>
<evidence type="ECO:0000256" key="5">
    <source>
        <dbReference type="ARBA" id="ARBA00022481"/>
    </source>
</evidence>
<name>A0A1G9CT61_9BACT</name>
<dbReference type="InterPro" id="IPR000983">
    <property type="entry name" value="Bac_GSPG_pilin"/>
</dbReference>
<evidence type="ECO:0000256" key="8">
    <source>
        <dbReference type="ARBA" id="ARBA00022989"/>
    </source>
</evidence>
<evidence type="ECO:0000256" key="7">
    <source>
        <dbReference type="ARBA" id="ARBA00022692"/>
    </source>
</evidence>
<dbReference type="InterPro" id="IPR012902">
    <property type="entry name" value="N_methyl_site"/>
</dbReference>
<dbReference type="PANTHER" id="PTHR30093:SF44">
    <property type="entry name" value="TYPE II SECRETION SYSTEM CORE PROTEIN G"/>
    <property type="match status" value="1"/>
</dbReference>
<feature type="transmembrane region" description="Helical" evidence="10">
    <location>
        <begin position="20"/>
        <end position="38"/>
    </location>
</feature>
<gene>
    <name evidence="12" type="ORF">SAMN05660337_0778</name>
</gene>
<dbReference type="SUPFAM" id="SSF54523">
    <property type="entry name" value="Pili subunits"/>
    <property type="match status" value="1"/>
</dbReference>
<dbReference type="PANTHER" id="PTHR30093">
    <property type="entry name" value="GENERAL SECRETION PATHWAY PROTEIN G"/>
    <property type="match status" value="1"/>
</dbReference>
<dbReference type="Proteomes" id="UP000199053">
    <property type="component" value="Unassembled WGS sequence"/>
</dbReference>
<dbReference type="NCBIfam" id="TIGR01710">
    <property type="entry name" value="typeII_sec_gspG"/>
    <property type="match status" value="1"/>
</dbReference>
<keyword evidence="4" id="KW-1003">Cell membrane</keyword>
<dbReference type="EMBL" id="FNGA01000001">
    <property type="protein sequence ID" value="SDK54594.1"/>
    <property type="molecule type" value="Genomic_DNA"/>
</dbReference>
<dbReference type="STRING" id="246191.SAMN05660337_0778"/>
<dbReference type="Gene3D" id="3.30.700.10">
    <property type="entry name" value="Glycoprotein, Type 4 Pilin"/>
    <property type="match status" value="1"/>
</dbReference>
<evidence type="ECO:0000313" key="13">
    <source>
        <dbReference type="Proteomes" id="UP000199053"/>
    </source>
</evidence>
<evidence type="ECO:0000256" key="1">
    <source>
        <dbReference type="ARBA" id="ARBA00004377"/>
    </source>
</evidence>
<accession>A0A1G9CT61</accession>
<dbReference type="InterPro" id="IPR045584">
    <property type="entry name" value="Pilin-like"/>
</dbReference>
<reference evidence="13" key="1">
    <citation type="submission" date="2016-10" db="EMBL/GenBank/DDBJ databases">
        <authorList>
            <person name="Varghese N."/>
            <person name="Submissions S."/>
        </authorList>
    </citation>
    <scope>NUCLEOTIDE SEQUENCE [LARGE SCALE GENOMIC DNA]</scope>
    <source>
        <strain evidence="13">DSM 16995</strain>
    </source>
</reference>
<dbReference type="GO" id="GO:0005886">
    <property type="term" value="C:plasma membrane"/>
    <property type="evidence" value="ECO:0007669"/>
    <property type="project" value="UniProtKB-SubCell"/>
</dbReference>
<dbReference type="Pfam" id="PF08334">
    <property type="entry name" value="T2SSG"/>
    <property type="match status" value="1"/>
</dbReference>
<dbReference type="NCBIfam" id="TIGR02532">
    <property type="entry name" value="IV_pilin_GFxxxE"/>
    <property type="match status" value="1"/>
</dbReference>
<dbReference type="OrthoDB" id="9795612at2"/>
<protein>
    <recommendedName>
        <fullName evidence="3">Type II secretion system core protein G</fullName>
    </recommendedName>
</protein>
<evidence type="ECO:0000256" key="4">
    <source>
        <dbReference type="ARBA" id="ARBA00022475"/>
    </source>
</evidence>
<evidence type="ECO:0000259" key="11">
    <source>
        <dbReference type="Pfam" id="PF08334"/>
    </source>
</evidence>
<organism evidence="12 13">
    <name type="scientific">Maridesulfovibrio ferrireducens</name>
    <dbReference type="NCBI Taxonomy" id="246191"/>
    <lineage>
        <taxon>Bacteria</taxon>
        <taxon>Pseudomonadati</taxon>
        <taxon>Thermodesulfobacteriota</taxon>
        <taxon>Desulfovibrionia</taxon>
        <taxon>Desulfovibrionales</taxon>
        <taxon>Desulfovibrionaceae</taxon>
        <taxon>Maridesulfovibrio</taxon>
    </lineage>
</organism>
<keyword evidence="6" id="KW-0997">Cell inner membrane</keyword>
<feature type="domain" description="Type II secretion system protein GspG C-terminal" evidence="11">
    <location>
        <begin position="40"/>
        <end position="152"/>
    </location>
</feature>
<dbReference type="PROSITE" id="PS00409">
    <property type="entry name" value="PROKAR_NTER_METHYL"/>
    <property type="match status" value="1"/>
</dbReference>
<dbReference type="PRINTS" id="PR00813">
    <property type="entry name" value="BCTERIALGSPG"/>
</dbReference>
<proteinExistence type="inferred from homology"/>
<keyword evidence="13" id="KW-1185">Reference proteome</keyword>
<keyword evidence="9 10" id="KW-0472">Membrane</keyword>
<dbReference type="AlphaFoldDB" id="A0A1G9CT61"/>
<dbReference type="RefSeq" id="WP_092158392.1">
    <property type="nucleotide sequence ID" value="NZ_FNGA01000001.1"/>
</dbReference>
<evidence type="ECO:0000256" key="6">
    <source>
        <dbReference type="ARBA" id="ARBA00022519"/>
    </source>
</evidence>
<sequence>MEERKIRILERRKSQRGFSLIELMIVIVILGLLASMLVPKIMDRPNEARVTKAKMDMKALDSALKLYKLDTGRYPSTEQGLMALITKPDTRPIPRNYRKGGYLDSTTAPVDPWGYEYIYRSPGEDDRDYEIISLGADGMEGGEDFDADINSWE</sequence>
<evidence type="ECO:0000256" key="2">
    <source>
        <dbReference type="ARBA" id="ARBA00009984"/>
    </source>
</evidence>
<keyword evidence="8 10" id="KW-1133">Transmembrane helix</keyword>
<keyword evidence="5" id="KW-0488">Methylation</keyword>
<evidence type="ECO:0000256" key="9">
    <source>
        <dbReference type="ARBA" id="ARBA00023136"/>
    </source>
</evidence>
<dbReference type="GO" id="GO:0015628">
    <property type="term" value="P:protein secretion by the type II secretion system"/>
    <property type="evidence" value="ECO:0007669"/>
    <property type="project" value="InterPro"/>
</dbReference>
<evidence type="ECO:0000256" key="10">
    <source>
        <dbReference type="SAM" id="Phobius"/>
    </source>
</evidence>
<comment type="similarity">
    <text evidence="2">Belongs to the GSP G family.</text>
</comment>
<comment type="subcellular location">
    <subcellularLocation>
        <location evidence="1">Cell inner membrane</location>
        <topology evidence="1">Single-pass membrane protein</topology>
    </subcellularLocation>
</comment>
<dbReference type="GO" id="GO:0015627">
    <property type="term" value="C:type II protein secretion system complex"/>
    <property type="evidence" value="ECO:0007669"/>
    <property type="project" value="InterPro"/>
</dbReference>